<evidence type="ECO:0000256" key="10">
    <source>
        <dbReference type="ARBA" id="ARBA00031155"/>
    </source>
</evidence>
<evidence type="ECO:0000256" key="11">
    <source>
        <dbReference type="ARBA" id="ARBA00049401"/>
    </source>
</evidence>
<dbReference type="RefSeq" id="WP_053582907.1">
    <property type="nucleotide sequence ID" value="NZ_LGRV01000003.1"/>
</dbReference>
<comment type="function">
    <text evidence="2">Nitronate monooxygenase that uses molecular oxygen to catalyze the oxidative denitrification of alkyl nitronates. Acts on propionate 3-nitronate (P3N), the presumed physiological substrate. Probably functions in the detoxification of P3N, a metabolic poison produced by plants and fungi as a defense mechanism.</text>
</comment>
<keyword evidence="8" id="KW-0560">Oxidoreductase</keyword>
<keyword evidence="9" id="KW-0503">Monooxygenase</keyword>
<dbReference type="GO" id="GO:0051213">
    <property type="term" value="F:dioxygenase activity"/>
    <property type="evidence" value="ECO:0007669"/>
    <property type="project" value="UniProtKB-KW"/>
</dbReference>
<protein>
    <recommendedName>
        <fullName evidence="4">Probable nitronate monooxygenase</fullName>
    </recommendedName>
    <alternativeName>
        <fullName evidence="10">Propionate 3-nitronate monooxygenase</fullName>
    </alternativeName>
</protein>
<dbReference type="Proteomes" id="UP000050668">
    <property type="component" value="Unassembled WGS sequence"/>
</dbReference>
<dbReference type="PROSITE" id="PS51257">
    <property type="entry name" value="PROKAR_LIPOPROTEIN"/>
    <property type="match status" value="1"/>
</dbReference>
<keyword evidence="13" id="KW-1185">Reference proteome</keyword>
<comment type="similarity">
    <text evidence="3">Belongs to the nitronate monooxygenase family. NMO class I subfamily.</text>
</comment>
<dbReference type="Gene3D" id="3.20.20.70">
    <property type="entry name" value="Aldolase class I"/>
    <property type="match status" value="1"/>
</dbReference>
<dbReference type="PANTHER" id="PTHR42747:SF3">
    <property type="entry name" value="NITRONATE MONOOXYGENASE-RELATED"/>
    <property type="match status" value="1"/>
</dbReference>
<keyword evidence="6" id="KW-0285">Flavoprotein</keyword>
<gene>
    <name evidence="12" type="ORF">AEA09_05685</name>
</gene>
<sequence>MLHRFDMQYPIIQAPMAGVTSPNFVAACAEAGILGAIGAGYLDGKQTQTFIQEVKRLTTKPFAVNLFVLEEPRIDIDVLQKARMALQPFYEELGLSPVQSVMSKDVFEEQLQAIIDEDVAICSFTFGIPTERIIQRLKEKNIYVIGTATTLEEAKLVEAAGMDAVVLQGSEAGGHRGSFTEPMQLSSRNQLLRQVVGVIDIPIIVAGGIISKADVTEALAIGAQAVQIGTALLVAEECEANDIYKAAVLNSKPQQTTITRAFTGKAARGLINDFTERMKDAAIAPYPLQNDLTSTIRKESMKQGNKEYLSLWMGENSYLVQSGSVKEILAKFI</sequence>
<dbReference type="InterPro" id="IPR004136">
    <property type="entry name" value="NMO"/>
</dbReference>
<dbReference type="Pfam" id="PF03060">
    <property type="entry name" value="NMO"/>
    <property type="match status" value="1"/>
</dbReference>
<proteinExistence type="inferred from homology"/>
<keyword evidence="12" id="KW-0223">Dioxygenase</keyword>
<evidence type="ECO:0000256" key="3">
    <source>
        <dbReference type="ARBA" id="ARBA00009881"/>
    </source>
</evidence>
<evidence type="ECO:0000256" key="7">
    <source>
        <dbReference type="ARBA" id="ARBA00022643"/>
    </source>
</evidence>
<comment type="cofactor">
    <cofactor evidence="1">
        <name>FMN</name>
        <dbReference type="ChEBI" id="CHEBI:58210"/>
    </cofactor>
</comment>
<keyword evidence="7" id="KW-0288">FMN</keyword>
<name>A0ABR5K028_9BACI</name>
<evidence type="ECO:0000256" key="1">
    <source>
        <dbReference type="ARBA" id="ARBA00001917"/>
    </source>
</evidence>
<comment type="caution">
    <text evidence="12">The sequence shown here is derived from an EMBL/GenBank/DDBJ whole genome shotgun (WGS) entry which is preliminary data.</text>
</comment>
<dbReference type="EMBL" id="LGRV01000003">
    <property type="protein sequence ID" value="KOS68095.1"/>
    <property type="molecule type" value="Genomic_DNA"/>
</dbReference>
<dbReference type="PANTHER" id="PTHR42747">
    <property type="entry name" value="NITRONATE MONOOXYGENASE-RELATED"/>
    <property type="match status" value="1"/>
</dbReference>
<dbReference type="InterPro" id="IPR013785">
    <property type="entry name" value="Aldolase_TIM"/>
</dbReference>
<accession>A0ABR5K028</accession>
<comment type="catalytic activity">
    <reaction evidence="11">
        <text>3 propionate 3-nitronate + 3 O2 + H2O = 3 3-oxopropanoate + 2 nitrate + nitrite + H2O2 + 3 H(+)</text>
        <dbReference type="Rhea" id="RHEA:57332"/>
        <dbReference type="ChEBI" id="CHEBI:15377"/>
        <dbReference type="ChEBI" id="CHEBI:15378"/>
        <dbReference type="ChEBI" id="CHEBI:15379"/>
        <dbReference type="ChEBI" id="CHEBI:16240"/>
        <dbReference type="ChEBI" id="CHEBI:16301"/>
        <dbReference type="ChEBI" id="CHEBI:17632"/>
        <dbReference type="ChEBI" id="CHEBI:33190"/>
        <dbReference type="ChEBI" id="CHEBI:136067"/>
    </reaction>
</comment>
<evidence type="ECO:0000256" key="2">
    <source>
        <dbReference type="ARBA" id="ARBA00003535"/>
    </source>
</evidence>
<keyword evidence="5" id="KW-0216">Detoxification</keyword>
<evidence type="ECO:0000256" key="8">
    <source>
        <dbReference type="ARBA" id="ARBA00023002"/>
    </source>
</evidence>
<evidence type="ECO:0000256" key="6">
    <source>
        <dbReference type="ARBA" id="ARBA00022630"/>
    </source>
</evidence>
<evidence type="ECO:0000313" key="13">
    <source>
        <dbReference type="Proteomes" id="UP000050668"/>
    </source>
</evidence>
<evidence type="ECO:0000256" key="5">
    <source>
        <dbReference type="ARBA" id="ARBA00022575"/>
    </source>
</evidence>
<evidence type="ECO:0000256" key="9">
    <source>
        <dbReference type="ARBA" id="ARBA00023033"/>
    </source>
</evidence>
<evidence type="ECO:0000256" key="4">
    <source>
        <dbReference type="ARBA" id="ARBA00013457"/>
    </source>
</evidence>
<dbReference type="SUPFAM" id="SSF51412">
    <property type="entry name" value="Inosine monophosphate dehydrogenase (IMPDH)"/>
    <property type="match status" value="1"/>
</dbReference>
<dbReference type="CDD" id="cd04730">
    <property type="entry name" value="NPD_like"/>
    <property type="match status" value="1"/>
</dbReference>
<organism evidence="12 13">
    <name type="scientific">Lysinibacillus contaminans</name>
    <dbReference type="NCBI Taxonomy" id="1293441"/>
    <lineage>
        <taxon>Bacteria</taxon>
        <taxon>Bacillati</taxon>
        <taxon>Bacillota</taxon>
        <taxon>Bacilli</taxon>
        <taxon>Bacillales</taxon>
        <taxon>Bacillaceae</taxon>
        <taxon>Lysinibacillus</taxon>
    </lineage>
</organism>
<evidence type="ECO:0000313" key="12">
    <source>
        <dbReference type="EMBL" id="KOS68095.1"/>
    </source>
</evidence>
<reference evidence="13" key="1">
    <citation type="submission" date="2015-07" db="EMBL/GenBank/DDBJ databases">
        <title>Fjat-14205 dsm 2895.</title>
        <authorList>
            <person name="Liu B."/>
            <person name="Wang J."/>
            <person name="Zhu Y."/>
            <person name="Liu G."/>
            <person name="Chen Q."/>
            <person name="Chen Z."/>
            <person name="Lan J."/>
            <person name="Che J."/>
            <person name="Ge C."/>
            <person name="Shi H."/>
            <person name="Pan Z."/>
            <person name="Liu X."/>
        </authorList>
    </citation>
    <scope>NUCLEOTIDE SEQUENCE [LARGE SCALE GENOMIC DNA]</scope>
    <source>
        <strain evidence="13">DSM 25560</strain>
    </source>
</reference>